<evidence type="ECO:0000259" key="2">
    <source>
        <dbReference type="Pfam" id="PF03217"/>
    </source>
</evidence>
<name>A0A837RK40_9LACO</name>
<dbReference type="InterPro" id="IPR032675">
    <property type="entry name" value="LRR_dom_sf"/>
</dbReference>
<dbReference type="NCBIfam" id="TIGR02167">
    <property type="entry name" value="Liste_lipo_26"/>
    <property type="match status" value="2"/>
</dbReference>
<dbReference type="Proteomes" id="UP000050964">
    <property type="component" value="Unassembled WGS sequence"/>
</dbReference>
<dbReference type="Pfam" id="PF03382">
    <property type="entry name" value="DUF285"/>
    <property type="match status" value="1"/>
</dbReference>
<dbReference type="EMBL" id="AZDB01000001">
    <property type="protein sequence ID" value="KRK44529.1"/>
    <property type="molecule type" value="Genomic_DNA"/>
</dbReference>
<feature type="compositionally biased region" description="Low complexity" evidence="1">
    <location>
        <begin position="408"/>
        <end position="424"/>
    </location>
</feature>
<accession>A0A837RK40</accession>
<dbReference type="InterPro" id="IPR005046">
    <property type="entry name" value="DUF285"/>
</dbReference>
<reference evidence="3 4" key="1">
    <citation type="journal article" date="2015" name="Genome Announc.">
        <title>Expanding the biotechnology potential of lactobacilli through comparative genomics of 213 strains and associated genera.</title>
        <authorList>
            <person name="Sun Z."/>
            <person name="Harris H.M."/>
            <person name="McCann A."/>
            <person name="Guo C."/>
            <person name="Argimon S."/>
            <person name="Zhang W."/>
            <person name="Yang X."/>
            <person name="Jeffery I.B."/>
            <person name="Cooney J.C."/>
            <person name="Kagawa T.F."/>
            <person name="Liu W."/>
            <person name="Song Y."/>
            <person name="Salvetti E."/>
            <person name="Wrobel A."/>
            <person name="Rasinkangas P."/>
            <person name="Parkhill J."/>
            <person name="Rea M.C."/>
            <person name="O'Sullivan O."/>
            <person name="Ritari J."/>
            <person name="Douillard F.P."/>
            <person name="Paul Ross R."/>
            <person name="Yang R."/>
            <person name="Briner A.E."/>
            <person name="Felis G.E."/>
            <person name="de Vos W.M."/>
            <person name="Barrangou R."/>
            <person name="Klaenhammer T.R."/>
            <person name="Caufield P.W."/>
            <person name="Cui Y."/>
            <person name="Zhang H."/>
            <person name="O'Toole P.W."/>
        </authorList>
    </citation>
    <scope>NUCLEOTIDE SEQUENCE [LARGE SCALE GENOMIC DNA]</scope>
    <source>
        <strain evidence="3 4">JCM 15951</strain>
    </source>
</reference>
<gene>
    <name evidence="3" type="ORF">FD26_GL000064</name>
</gene>
<evidence type="ECO:0000313" key="4">
    <source>
        <dbReference type="Proteomes" id="UP000050964"/>
    </source>
</evidence>
<dbReference type="AlphaFoldDB" id="A0A837RK40"/>
<evidence type="ECO:0000256" key="1">
    <source>
        <dbReference type="SAM" id="MobiDB-lite"/>
    </source>
</evidence>
<dbReference type="InterPro" id="IPR011889">
    <property type="entry name" value="Liste_lipo_26"/>
</dbReference>
<dbReference type="InterPro" id="IPR024968">
    <property type="entry name" value="SlpA_C_lactobacillus"/>
</dbReference>
<dbReference type="Gene3D" id="3.80.10.10">
    <property type="entry name" value="Ribonuclease Inhibitor"/>
    <property type="match status" value="1"/>
</dbReference>
<feature type="region of interest" description="Disordered" evidence="1">
    <location>
        <begin position="400"/>
        <end position="426"/>
    </location>
</feature>
<comment type="caution">
    <text evidence="3">The sequence shown here is derived from an EMBL/GenBank/DDBJ whole genome shotgun (WGS) entry which is preliminary data.</text>
</comment>
<proteinExistence type="predicted"/>
<organism evidence="3 4">
    <name type="scientific">Companilactobacillus crustorum JCM 15951</name>
    <dbReference type="NCBI Taxonomy" id="1423737"/>
    <lineage>
        <taxon>Bacteria</taxon>
        <taxon>Bacillati</taxon>
        <taxon>Bacillota</taxon>
        <taxon>Bacilli</taxon>
        <taxon>Lactobacillales</taxon>
        <taxon>Lactobacillaceae</taxon>
        <taxon>Companilactobacillus</taxon>
    </lineage>
</organism>
<feature type="domain" description="S-layer protein C-terminal" evidence="2">
    <location>
        <begin position="513"/>
        <end position="554"/>
    </location>
</feature>
<evidence type="ECO:0000313" key="3">
    <source>
        <dbReference type="EMBL" id="KRK44529.1"/>
    </source>
</evidence>
<sequence>MKEVLGMKQTKKIIISILLSLSVGIMVSEKPIAHAAETDEKNNVTQTVNDGLTSNKDGDCSLKLSDGVLTIGPGKLADSGEDNNIASYVTDPTTITKIIIEPGTIAPEDSSYLFTGFENLVTIDGGQNLNTSNVTNMDSMFYKLENLQSVDVSKFDTSNVTGSDGDLNSGGMHYMFAFDSSIQNLDVSKWDVSKVRVFVGQFARMTNLKTIDMTNWVSGSLSNSAANMFTDDMELEKVGLGKIGGLLDSDSVFNGSDGSSNNIKEIVLGPGATFSSSMGIEYDKFNKSLPTGDNKIGTVKIDSTNRNYTNNTSDIVRLVNVTDKQIVVTEIMRYKQDGAEKTKVLADKIIVDKDNSTLSEKVPSIDGYTSDEENVTFQIPTKPDTDANNVIYSTETVNYKKKSTTPVKPNKPSNSGSSSSSGSSRNPIKKVDQLIAVYPDKNGAQVYSDALSLVPGKVLPKGSLWRSDEENTQGKVIYYRVGTNEWIGNNSSYSYEDQDLVIETKNKVQRLTTAEGKMVTNRALAPKTDWKIDRLANINGKSYYRVATNEFVPADEVIVK</sequence>
<protein>
    <recommendedName>
        <fullName evidence="2">S-layer protein C-terminal domain-containing protein</fullName>
    </recommendedName>
</protein>
<dbReference type="Pfam" id="PF03217">
    <property type="entry name" value="SlpA"/>
    <property type="match status" value="1"/>
</dbReference>